<evidence type="ECO:0000259" key="4">
    <source>
        <dbReference type="Pfam" id="PF20262"/>
    </source>
</evidence>
<dbReference type="InterPro" id="IPR045852">
    <property type="entry name" value="UNC80_central"/>
</dbReference>
<dbReference type="PANTHER" id="PTHR31781:SF1">
    <property type="entry name" value="PROTEIN UNC-80 HOMOLOG"/>
    <property type="match status" value="1"/>
</dbReference>
<feature type="region of interest" description="Disordered" evidence="1">
    <location>
        <begin position="2051"/>
        <end position="2073"/>
    </location>
</feature>
<accession>A0A0R3S9Y9</accession>
<feature type="compositionally biased region" description="Low complexity" evidence="1">
    <location>
        <begin position="3070"/>
        <end position="3083"/>
    </location>
</feature>
<feature type="domain" description="Protein UNC80 central region" evidence="3">
    <location>
        <begin position="1265"/>
        <end position="1656"/>
    </location>
</feature>
<dbReference type="Pfam" id="PF15778">
    <property type="entry name" value="UNC80_N"/>
    <property type="match status" value="1"/>
</dbReference>
<feature type="compositionally biased region" description="Basic residues" evidence="1">
    <location>
        <begin position="1757"/>
        <end position="1766"/>
    </location>
</feature>
<feature type="region of interest" description="Disordered" evidence="1">
    <location>
        <begin position="1691"/>
        <end position="1784"/>
    </location>
</feature>
<evidence type="ECO:0000259" key="2">
    <source>
        <dbReference type="Pfam" id="PF15778"/>
    </source>
</evidence>
<reference evidence="5 6" key="2">
    <citation type="submission" date="2018-11" db="EMBL/GenBank/DDBJ databases">
        <authorList>
            <consortium name="Pathogen Informatics"/>
        </authorList>
    </citation>
    <scope>NUCLEOTIDE SEQUENCE [LARGE SCALE GENOMIC DNA]</scope>
</reference>
<organism evidence="7">
    <name type="scientific">Hymenolepis diminuta</name>
    <name type="common">Rat tapeworm</name>
    <dbReference type="NCBI Taxonomy" id="6216"/>
    <lineage>
        <taxon>Eukaryota</taxon>
        <taxon>Metazoa</taxon>
        <taxon>Spiralia</taxon>
        <taxon>Lophotrochozoa</taxon>
        <taxon>Platyhelminthes</taxon>
        <taxon>Cestoda</taxon>
        <taxon>Eucestoda</taxon>
        <taxon>Cyclophyllidea</taxon>
        <taxon>Hymenolepididae</taxon>
        <taxon>Hymenolepis</taxon>
    </lineage>
</organism>
<feature type="compositionally biased region" description="Gly residues" evidence="1">
    <location>
        <begin position="3178"/>
        <end position="3191"/>
    </location>
</feature>
<feature type="region of interest" description="Disordered" evidence="1">
    <location>
        <begin position="389"/>
        <end position="437"/>
    </location>
</feature>
<feature type="compositionally biased region" description="Basic residues" evidence="1">
    <location>
        <begin position="731"/>
        <end position="743"/>
    </location>
</feature>
<feature type="compositionally biased region" description="Polar residues" evidence="1">
    <location>
        <begin position="751"/>
        <end position="775"/>
    </location>
</feature>
<feature type="domain" description="Protein UNC80 C-terminal" evidence="4">
    <location>
        <begin position="3208"/>
        <end position="3360"/>
    </location>
</feature>
<dbReference type="GO" id="GO:0030424">
    <property type="term" value="C:axon"/>
    <property type="evidence" value="ECO:0007669"/>
    <property type="project" value="TreeGrafter"/>
</dbReference>
<feature type="compositionally biased region" description="Basic residues" evidence="1">
    <location>
        <begin position="856"/>
        <end position="866"/>
    </location>
</feature>
<feature type="domain" description="Protein UNC80 central region" evidence="3">
    <location>
        <begin position="2151"/>
        <end position="2388"/>
    </location>
</feature>
<protein>
    <submittedName>
        <fullName evidence="7">UNC80 domain-containing protein</fullName>
    </submittedName>
</protein>
<feature type="region of interest" description="Disordered" evidence="1">
    <location>
        <begin position="1"/>
        <end position="26"/>
    </location>
</feature>
<feature type="region of interest" description="Disordered" evidence="1">
    <location>
        <begin position="451"/>
        <end position="492"/>
    </location>
</feature>
<feature type="compositionally biased region" description="Low complexity" evidence="1">
    <location>
        <begin position="398"/>
        <end position="410"/>
    </location>
</feature>
<evidence type="ECO:0000256" key="1">
    <source>
        <dbReference type="SAM" id="MobiDB-lite"/>
    </source>
</evidence>
<sequence length="3501" mass="386855">MIRQHLKFASSVGGETTKGSRRKTQIHAEDSAAFRPPLKFDQAETKLLYTLQWLLLDAASECADNDPNFKVNAQHERGYLHDLASLQLFIYLFAPVLERLKCEDFETLKLESGLRLWAPLMLFRQPYEGSFPVSVKTPSGQYDEELSVNPLKSYVDQFGPLPEIFQRPGEGLSEEGEFGGLEVVSRKPVPHSAAPFYPTSPNLKIPNAESSDEDSAWYDRHSIPMGSSAAKQGENRPVVPMATLNDICPVSLKDTDSEETESNTSSSIADRYHQEQTLEEQMEILTQTVVKELMATDTVLASHCDLAVMRCLFSPEWSEAGAVWALRYLERRVALLRHERQRQRAEANVQSRFQRLRATLPEAYFSTADTVTGQAIDFGVLRSLSMPHLAPSQRHHPSSVSSISTTTLTTPGNNAAGSRGSREPESEEQDRFSAAGRRKIFTVGGGACVDEKQSNSLSQKSSSSDQQSNTTTATEGQTVSASVTPTGHSSEAASVPLELHRHFSHTIDTLTDTTAASSTMPSGALYKRKQNVKSSIDYLLEESTLSKPLSDESILGEPSGFLTVPPTDAKQMDSSTGGILRRSNRAPTSPKSVVDLIDLRDDRITVPSTKSQTSLNEARFFGSDVTMNLEDATDSQNSIDAASTTFDISGGHLLHRCHSDTNISYNSIQQVDEVTGSNQYIKRNGQINCDTLLRGLYWVCNLQSSLRVCEHLLKNIYCLIDLCTLTWDKPKPKKQSKSRHSYRHAHEDSTHSSATRLNAPTSRRNYTRHGSTARSKSVAIPGLHTSGRSFQLRSRGSSIITHEDSGSVEKLVKVTSTGRLIPFSRTRNRRQTQLGDSGERSGDISSEDENSTTRSIRGHHGRSTHPRKSDRYLNVDCNASTQVRFQPRIQTPSRQSTNYSFRRGTEIPASGPMRILPNRVRVVNKRPQRKLMLNENVIPPQEKTPAMLVEEQQQATINFSLIVEILVKLIRVLGCSYGHANVCGGGGGGFRSSSHGLGGHLGDPPDALPAMLRRHTHECLLRMFHINKNLFYCFFSRFIACVPITELMEFLHGLTSFCLDPVVLNPARPGFSEKWSYHNSFGQSYTGEGTRGAEGVIISSLMGSLVRRFVRCRRELATQENISLFTEVRHLLTYLKSVHGNTFRRALLCALLCPMRTIVLKNKPNNMSLFRPRMLSARNSLWPTTSSKRPSMIVPSGDFADVIDYSATKRTQFGQNQNWKSRAGPVNFLNGKIITLDIITDYIYYNYQRIRRILADPKAPKLVTERRLIDLSALKENLRDFAFLLDCLEPGTLPEPQLVASFLDLNAPVLARACLLLECAFFVNRCNRGEWPSWMKMNLPLPMQQAEHLTQASSQHIAISISGPAGANSDPIDYSGSSFRTTAQIQWAAGKLFHSWAEALGIRIQAFLDGLTSSEIYLSRDFQSDENFVDDATVNPNGDNCPYALLVMAVQLLNEITAFLRESHQHATRAQVVPASGAASGGNRPGDHVSQWESGANGRRNHAGAPGSSTIGALKSTRRRLSILMPMFTQAEPKEKHNSLYIELSGVKGVDGDSASKAADEYETIHPPAGTGSHSNRQISFAFNENGRDQCNSLQGSASSLEFQSEVVEKPVFYNNQYETKSFLFSFIARKSISKSLTRKRQRSGSFRQSFQLSSLMGNPRSTKTESGMQLSLNFAALVFILTGLRRMSSRLSASGGEGSGPGRDSSIDDGVTGSYSGRHASSLRPETGPGAWGRRSESSEGLGFADSEMEVDFSKRSPRRDRRRTSVGGTRENSRSAGNRMQNQPMVADFYSSNMPWIPAVIEFAKRTTFNCKHQPTCEANCFDRQQQQLRSLLQAIRQVYSASTESSFIRSVDELPEGRRVRAAMGGSTDNRSGNGISGGCVSCQCSSDSFGGGGAGRNEEEESGYSDDVNDSDQDTTGISGLEEPIRLALNSTPLLRGTGLDSIGPFGSGGGDPELETSASILHRVFGGRDHQDKRNTFFARSAKRKGVCIIAPTTTAVTPASDTNTKRMWINACKAIQDAQSSTTPTKESSVFSSGWREATTPIFDRFRRKGTPKRGSGAGTLSSAGASDDGGGFCGPGGLSSLMNLSLLAGAGTGLTAANSSPSLARLLEVVKSGLTNGAMLSVEGEDAQSEEAEHGKIKVRPLPHQTDSPELIYLDNQVQSLRSSFFNLLNKGALLLSPEQLEEIVPLAWELLLEADPELTTALILFAAVKCSAFIQKLLYTELQHPDLNSRLNAVLRFRALWTARQQVWSRLEEGSSQFLKVPPPLIEYVLPSPTLGNPSIQVPDPAWETRKGTSAEEVQLKQNEATSYHKVGAVTSELWTGFLTLKKTFVTASTSRRKQQQELLARAVTAAKLARDEARRMFHLTTSSILELAATEAIFSKDHRGDEPGGGEDGNVGMTNSVVQEEFNLAARRVSFAPMNRSLNMQSRSFSWRNGSIPMFRDNVTLMDGLDDEGGGNNVSMLMTHQLQMAQTFFPSCICAAALPLTNLMDDCAVNSEGIAISTVVEKVIWQCLLEDTSLFLRYIFEKLTRVPHKDDLISVIRKLVQRLPELPMQTAHILFNNLIGCIMFHVRTPSFDAPDSIASILCVLHMIIPYVKNVYFKDLKQTFRREQIDSTLLVTANLPCAKQFNVFCDTICVAQLVKLQDDNKDYRFGDILNEALEGNGVPHSEYHLHVLCDDRSNIIRNSNHYVRDFYPFKRNHIPKLKLMRVDRETGQQLLQRNAFSLKVQEVGKLLLVKTILQTTPASHMSNHILFLREELAKLPSFPRKALEAEFTLYDCGDMGKALFAMDSMHKLTWCQLINSMFQKMTSTFPWSTDLQLFLNVYNGTLVLHAEDTTVLRQCLAFYLQCSYQFKMIFSVNGYLSILPTIIRVYHSNQHNNILKQAIEFTFKQFYIMHRTPFILQMFGSIANYIDLSPEESAQPTFYRVQPETLYQLLRSVGREIPDTLGILQLCGFSKPLKALDFCYADDSQSWSIFETINLCVTVQVYAPESYRSRQMMVILQSILPFILRDLPQICCEECTGTDVRKFELQSFQQLSVMIKQLICTTEWMTRRSDETKSVVSSGVSSSSVPGGPRGLGGASVKRLATADQPAKMPEWASAISGGYSQNRYHGQQHGQRGLNRAGSPITGRTPSTESSTKRSMRRQRHSGGSFSGGSGGLKRSASTVMGGGGSGGGIGSGDGSHHINTPAGWRKSNVEPREAILQIASEFLTVAHRRLGELGEKQKTSELLDGKAFMASATKTHFFNRLSELAQSIVKQFPHNVNLLKSQPLQRFFLEVLPLADWNHESLRSCKALETLVGRLNRTLPKMLETASIRKQISWEHLTNLIRALYLTIQRNRAVAHLKEIKLFNDYLKRSLVIGPNAWWTSERLITSTPQATISMVTVHHLGRRATTDTSTTGIDKPITSPPGSAPRTPLSSTSPSSALTSSLAKSSSSVGGSSAGSSIDRAPTSVSGSTTSGSLPAAFASESTRFIALMLSCLEVSTSKHLD</sequence>
<feature type="domain" description="Protein UNC80 C-terminal" evidence="4">
    <location>
        <begin position="2469"/>
        <end position="3066"/>
    </location>
</feature>
<dbReference type="STRING" id="6216.A0A0R3S9Y9"/>
<dbReference type="InterPro" id="IPR031542">
    <property type="entry name" value="UNC80_N"/>
</dbReference>
<dbReference type="OrthoDB" id="5584001at2759"/>
<dbReference type="Pfam" id="PF20262">
    <property type="entry name" value="UNC80_C"/>
    <property type="match status" value="2"/>
</dbReference>
<dbReference type="Proteomes" id="UP000274504">
    <property type="component" value="Unassembled WGS sequence"/>
</dbReference>
<gene>
    <name evidence="5" type="ORF">HDID_LOCUS1118</name>
</gene>
<feature type="domain" description="Cation channel complex component UNC80 N-terminal" evidence="2">
    <location>
        <begin position="39"/>
        <end position="136"/>
    </location>
</feature>
<evidence type="ECO:0000313" key="6">
    <source>
        <dbReference type="Proteomes" id="UP000274504"/>
    </source>
</evidence>
<dbReference type="PANTHER" id="PTHR31781">
    <property type="entry name" value="UNC80"/>
    <property type="match status" value="1"/>
</dbReference>
<dbReference type="Pfam" id="PF19424">
    <property type="entry name" value="UNC80"/>
    <property type="match status" value="3"/>
</dbReference>
<reference evidence="7" key="1">
    <citation type="submission" date="2016-04" db="UniProtKB">
        <authorList>
            <consortium name="WormBaseParasite"/>
        </authorList>
    </citation>
    <scope>IDENTIFICATION</scope>
</reference>
<evidence type="ECO:0000259" key="3">
    <source>
        <dbReference type="Pfam" id="PF19424"/>
    </source>
</evidence>
<feature type="region of interest" description="Disordered" evidence="1">
    <location>
        <begin position="550"/>
        <end position="587"/>
    </location>
</feature>
<feature type="domain" description="Protein UNC80 central region" evidence="3">
    <location>
        <begin position="1742"/>
        <end position="1848"/>
    </location>
</feature>
<dbReference type="InterPro" id="IPR046460">
    <property type="entry name" value="UNC80_C"/>
</dbReference>
<dbReference type="GO" id="GO:0055080">
    <property type="term" value="P:monoatomic cation homeostasis"/>
    <property type="evidence" value="ECO:0007669"/>
    <property type="project" value="TreeGrafter"/>
</dbReference>
<evidence type="ECO:0000313" key="5">
    <source>
        <dbReference type="EMBL" id="VDL18579.1"/>
    </source>
</evidence>
<feature type="compositionally biased region" description="Polar residues" evidence="1">
    <location>
        <begin position="469"/>
        <end position="492"/>
    </location>
</feature>
<feature type="region of interest" description="Disordered" evidence="1">
    <location>
        <begin position="3116"/>
        <end position="3204"/>
    </location>
</feature>
<feature type="region of interest" description="Disordered" evidence="1">
    <location>
        <begin position="1894"/>
        <end position="1927"/>
    </location>
</feature>
<feature type="compositionally biased region" description="Low complexity" evidence="1">
    <location>
        <begin position="454"/>
        <end position="468"/>
    </location>
</feature>
<feature type="region of interest" description="Disordered" evidence="1">
    <location>
        <begin position="3067"/>
        <end position="3099"/>
    </location>
</feature>
<feature type="region of interest" description="Disordered" evidence="1">
    <location>
        <begin position="730"/>
        <end position="789"/>
    </location>
</feature>
<dbReference type="GO" id="GO:0005261">
    <property type="term" value="F:monoatomic cation channel activity"/>
    <property type="evidence" value="ECO:0007669"/>
    <property type="project" value="TreeGrafter"/>
</dbReference>
<dbReference type="WBParaSite" id="HDID_0000111701-mRNA-1">
    <property type="protein sequence ID" value="HDID_0000111701-mRNA-1"/>
    <property type="gene ID" value="HDID_0000111701"/>
</dbReference>
<feature type="compositionally biased region" description="Low complexity" evidence="1">
    <location>
        <begin position="3423"/>
        <end position="3472"/>
    </location>
</feature>
<name>A0A0R3S9Y9_HYMDI</name>
<feature type="region of interest" description="Disordered" evidence="1">
    <location>
        <begin position="822"/>
        <end position="872"/>
    </location>
</feature>
<proteinExistence type="predicted"/>
<feature type="compositionally biased region" description="Polar residues" evidence="1">
    <location>
        <begin position="3116"/>
        <end position="3127"/>
    </location>
</feature>
<dbReference type="EMBL" id="UYSG01000189">
    <property type="protein sequence ID" value="VDL18579.1"/>
    <property type="molecule type" value="Genomic_DNA"/>
</dbReference>
<feature type="region of interest" description="Disordered" evidence="1">
    <location>
        <begin position="3402"/>
        <end position="3472"/>
    </location>
</feature>
<feature type="compositionally biased region" description="Acidic residues" evidence="1">
    <location>
        <begin position="1902"/>
        <end position="1917"/>
    </location>
</feature>
<feature type="region of interest" description="Disordered" evidence="1">
    <location>
        <begin position="1470"/>
        <end position="1512"/>
    </location>
</feature>
<evidence type="ECO:0000313" key="7">
    <source>
        <dbReference type="WBParaSite" id="HDID_0000111701-mRNA-1"/>
    </source>
</evidence>
<dbReference type="GO" id="GO:0034703">
    <property type="term" value="C:cation channel complex"/>
    <property type="evidence" value="ECO:0007669"/>
    <property type="project" value="TreeGrafter"/>
</dbReference>